<dbReference type="SUPFAM" id="SSF51735">
    <property type="entry name" value="NAD(P)-binding Rossmann-fold domains"/>
    <property type="match status" value="1"/>
</dbReference>
<dbReference type="EMBL" id="VEPZ02001788">
    <property type="protein sequence ID" value="KAE8653849.1"/>
    <property type="molecule type" value="Genomic_DNA"/>
</dbReference>
<dbReference type="AlphaFoldDB" id="A0A6A2X659"/>
<dbReference type="Gene3D" id="3.40.50.720">
    <property type="entry name" value="NAD(P)-binding Rossmann-like Domain"/>
    <property type="match status" value="1"/>
</dbReference>
<dbReference type="Proteomes" id="UP000436088">
    <property type="component" value="Unassembled WGS sequence"/>
</dbReference>
<dbReference type="InterPro" id="IPR036291">
    <property type="entry name" value="NAD(P)-bd_dom_sf"/>
</dbReference>
<name>A0A6A2X659_HIBSY</name>
<organism evidence="4 5">
    <name type="scientific">Hibiscus syriacus</name>
    <name type="common">Rose of Sharon</name>
    <dbReference type="NCBI Taxonomy" id="106335"/>
    <lineage>
        <taxon>Eukaryota</taxon>
        <taxon>Viridiplantae</taxon>
        <taxon>Streptophyta</taxon>
        <taxon>Embryophyta</taxon>
        <taxon>Tracheophyta</taxon>
        <taxon>Spermatophyta</taxon>
        <taxon>Magnoliopsida</taxon>
        <taxon>eudicotyledons</taxon>
        <taxon>Gunneridae</taxon>
        <taxon>Pentapetalae</taxon>
        <taxon>rosids</taxon>
        <taxon>malvids</taxon>
        <taxon>Malvales</taxon>
        <taxon>Malvaceae</taxon>
        <taxon>Malvoideae</taxon>
        <taxon>Hibiscus</taxon>
    </lineage>
</organism>
<dbReference type="PANTHER" id="PTHR10366:SF503">
    <property type="entry name" value="TETRAKETIDE ALPHA-PYRONE REDUCTASE 2"/>
    <property type="match status" value="1"/>
</dbReference>
<evidence type="ECO:0000256" key="2">
    <source>
        <dbReference type="ARBA" id="ARBA00023002"/>
    </source>
</evidence>
<dbReference type="InterPro" id="IPR050425">
    <property type="entry name" value="NAD(P)_dehydrat-like"/>
</dbReference>
<evidence type="ECO:0000313" key="4">
    <source>
        <dbReference type="EMBL" id="KAE8653849.1"/>
    </source>
</evidence>
<dbReference type="Pfam" id="PF01370">
    <property type="entry name" value="Epimerase"/>
    <property type="match status" value="1"/>
</dbReference>
<keyword evidence="5" id="KW-1185">Reference proteome</keyword>
<dbReference type="GO" id="GO:0016616">
    <property type="term" value="F:oxidoreductase activity, acting on the CH-OH group of donors, NAD or NADP as acceptor"/>
    <property type="evidence" value="ECO:0007669"/>
    <property type="project" value="TreeGrafter"/>
</dbReference>
<protein>
    <submittedName>
        <fullName evidence="4">Oxidoreductase family protein</fullName>
    </submittedName>
</protein>
<sequence>MEYCVTGGTGFIAAYLVKSLLERLLYNEEKVGFLKEMKGAKERLKIFKADLMEEGSFDDNIQGVHGVFHTASPVLVPYDHNVQAKRPLSF</sequence>
<proteinExistence type="predicted"/>
<dbReference type="InterPro" id="IPR001509">
    <property type="entry name" value="Epimerase_deHydtase"/>
</dbReference>
<dbReference type="PANTHER" id="PTHR10366">
    <property type="entry name" value="NAD DEPENDENT EPIMERASE/DEHYDRATASE"/>
    <property type="match status" value="1"/>
</dbReference>
<evidence type="ECO:0000313" key="5">
    <source>
        <dbReference type="Proteomes" id="UP000436088"/>
    </source>
</evidence>
<reference evidence="4" key="1">
    <citation type="submission" date="2019-09" db="EMBL/GenBank/DDBJ databases">
        <title>Draft genome information of white flower Hibiscus syriacus.</title>
        <authorList>
            <person name="Kim Y.-M."/>
        </authorList>
    </citation>
    <scope>NUCLEOTIDE SEQUENCE [LARGE SCALE GENOMIC DNA]</scope>
    <source>
        <strain evidence="4">YM2019G1</strain>
    </source>
</reference>
<keyword evidence="2" id="KW-0560">Oxidoreductase</keyword>
<evidence type="ECO:0000259" key="3">
    <source>
        <dbReference type="Pfam" id="PF01370"/>
    </source>
</evidence>
<keyword evidence="1" id="KW-0521">NADP</keyword>
<accession>A0A6A2X659</accession>
<evidence type="ECO:0000256" key="1">
    <source>
        <dbReference type="ARBA" id="ARBA00022857"/>
    </source>
</evidence>
<gene>
    <name evidence="4" type="ORF">F3Y22_tig00117056pilonHSYRG00321</name>
</gene>
<feature type="domain" description="NAD-dependent epimerase/dehydratase" evidence="3">
    <location>
        <begin position="4"/>
        <end position="72"/>
    </location>
</feature>
<comment type="caution">
    <text evidence="4">The sequence shown here is derived from an EMBL/GenBank/DDBJ whole genome shotgun (WGS) entry which is preliminary data.</text>
</comment>